<dbReference type="EMBL" id="MU003505">
    <property type="protein sequence ID" value="KAF2471258.1"/>
    <property type="molecule type" value="Genomic_DNA"/>
</dbReference>
<evidence type="ECO:0000313" key="2">
    <source>
        <dbReference type="Proteomes" id="UP000799755"/>
    </source>
</evidence>
<accession>A0ACB6QW62</accession>
<reference evidence="1" key="1">
    <citation type="journal article" date="2020" name="Stud. Mycol.">
        <title>101 Dothideomycetes genomes: a test case for predicting lifestyles and emergence of pathogens.</title>
        <authorList>
            <person name="Haridas S."/>
            <person name="Albert R."/>
            <person name="Binder M."/>
            <person name="Bloem J."/>
            <person name="Labutti K."/>
            <person name="Salamov A."/>
            <person name="Andreopoulos B."/>
            <person name="Baker S."/>
            <person name="Barry K."/>
            <person name="Bills G."/>
            <person name="Bluhm B."/>
            <person name="Cannon C."/>
            <person name="Castanera R."/>
            <person name="Culley D."/>
            <person name="Daum C."/>
            <person name="Ezra D."/>
            <person name="Gonzalez J."/>
            <person name="Henrissat B."/>
            <person name="Kuo A."/>
            <person name="Liang C."/>
            <person name="Lipzen A."/>
            <person name="Lutzoni F."/>
            <person name="Magnuson J."/>
            <person name="Mondo S."/>
            <person name="Nolan M."/>
            <person name="Ohm R."/>
            <person name="Pangilinan J."/>
            <person name="Park H.-J."/>
            <person name="Ramirez L."/>
            <person name="Alfaro M."/>
            <person name="Sun H."/>
            <person name="Tritt A."/>
            <person name="Yoshinaga Y."/>
            <person name="Zwiers L.-H."/>
            <person name="Turgeon B."/>
            <person name="Goodwin S."/>
            <person name="Spatafora J."/>
            <person name="Crous P."/>
            <person name="Grigoriev I."/>
        </authorList>
    </citation>
    <scope>NUCLEOTIDE SEQUENCE</scope>
    <source>
        <strain evidence="1">ATCC 200398</strain>
    </source>
</reference>
<name>A0ACB6QW62_9PLEO</name>
<dbReference type="Proteomes" id="UP000799755">
    <property type="component" value="Unassembled WGS sequence"/>
</dbReference>
<gene>
    <name evidence="1" type="ORF">BDR25DRAFT_354509</name>
</gene>
<evidence type="ECO:0000313" key="1">
    <source>
        <dbReference type="EMBL" id="KAF2471258.1"/>
    </source>
</evidence>
<keyword evidence="2" id="KW-1185">Reference proteome</keyword>
<protein>
    <submittedName>
        <fullName evidence="1">Uncharacterized protein</fullName>
    </submittedName>
</protein>
<proteinExistence type="predicted"/>
<organism evidence="1 2">
    <name type="scientific">Lindgomyces ingoldianus</name>
    <dbReference type="NCBI Taxonomy" id="673940"/>
    <lineage>
        <taxon>Eukaryota</taxon>
        <taxon>Fungi</taxon>
        <taxon>Dikarya</taxon>
        <taxon>Ascomycota</taxon>
        <taxon>Pezizomycotina</taxon>
        <taxon>Dothideomycetes</taxon>
        <taxon>Pleosporomycetidae</taxon>
        <taxon>Pleosporales</taxon>
        <taxon>Lindgomycetaceae</taxon>
        <taxon>Lindgomyces</taxon>
    </lineage>
</organism>
<sequence>MFWKKDSQMKSFVLMYTRLHLLRGTRSPIKSYIVGGCQTFISMKNVGLGSETTRRHGSNLPKKNYSKRSFQNPSLNIAEDTDWGSNLAETKLFRRCGWNSMLLTIIFESMVSPVQYTRAVPKTAWLKSCLFPKNASEGLAAEVAAIGTMAGNSIGSSNLCNQYLQRHLQGEIWSIEFWGVVRLTHFTMAHSSEPYIRRDTPALMATRVTDFDCNGPGEAMRAFSKQRLDEACEDEAREDGACEVVTR</sequence>
<comment type="caution">
    <text evidence="1">The sequence shown here is derived from an EMBL/GenBank/DDBJ whole genome shotgun (WGS) entry which is preliminary data.</text>
</comment>